<gene>
    <name evidence="1" type="ORF">GMARGA_LOCUS10061</name>
</gene>
<dbReference type="EMBL" id="CAJVQB010005543">
    <property type="protein sequence ID" value="CAG8664351.1"/>
    <property type="molecule type" value="Genomic_DNA"/>
</dbReference>
<protein>
    <submittedName>
        <fullName evidence="1">41895_t:CDS:1</fullName>
    </submittedName>
</protein>
<sequence>MVLDDLLVFVEFWFKVLHCGSGREGEVCPYIIALDTIWLNVKI</sequence>
<evidence type="ECO:0000313" key="1">
    <source>
        <dbReference type="EMBL" id="CAG8664351.1"/>
    </source>
</evidence>
<accession>A0ABN7US84</accession>
<organism evidence="1 2">
    <name type="scientific">Gigaspora margarita</name>
    <dbReference type="NCBI Taxonomy" id="4874"/>
    <lineage>
        <taxon>Eukaryota</taxon>
        <taxon>Fungi</taxon>
        <taxon>Fungi incertae sedis</taxon>
        <taxon>Mucoromycota</taxon>
        <taxon>Glomeromycotina</taxon>
        <taxon>Glomeromycetes</taxon>
        <taxon>Diversisporales</taxon>
        <taxon>Gigasporaceae</taxon>
        <taxon>Gigaspora</taxon>
    </lineage>
</organism>
<reference evidence="1 2" key="1">
    <citation type="submission" date="2021-06" db="EMBL/GenBank/DDBJ databases">
        <authorList>
            <person name="Kallberg Y."/>
            <person name="Tangrot J."/>
            <person name="Rosling A."/>
        </authorList>
    </citation>
    <scope>NUCLEOTIDE SEQUENCE [LARGE SCALE GENOMIC DNA]</scope>
    <source>
        <strain evidence="1 2">120-4 pot B 10/14</strain>
    </source>
</reference>
<evidence type="ECO:0000313" key="2">
    <source>
        <dbReference type="Proteomes" id="UP000789901"/>
    </source>
</evidence>
<proteinExistence type="predicted"/>
<dbReference type="Proteomes" id="UP000789901">
    <property type="component" value="Unassembled WGS sequence"/>
</dbReference>
<name>A0ABN7US84_GIGMA</name>
<keyword evidence="2" id="KW-1185">Reference proteome</keyword>
<comment type="caution">
    <text evidence="1">The sequence shown here is derived from an EMBL/GenBank/DDBJ whole genome shotgun (WGS) entry which is preliminary data.</text>
</comment>